<sequence>MSYPGYPPQSGGYPPQAGGYPPQAGGYPPQAGGYPPQAGGYPPQAGGYPPQAGGYPPQAGGYPPQPGSGGYSAMPPAGSWGGGSGFSMANQISTAMGAFDPIAAGFNPGAFPNLAPQAPNQQPYGLYPQPGGQVPQAQGYPGQPMPGYPQAPSPNPSMPGFGGGPPPNQPMPGYPGAPSPNPSMPGFGGGPTPNQPMPGYPGAPSPNPSMPAYGGGAMPVAPAINRGFRGTIRDFPGADPLKDVEVLRKAMKGFGTDEQAIIDLLSSRSNRQRVPLLTSFKTAYGKDLIKDLKSELSGNFEKLVLAMMKTPTQLDAFELKEAIKGAGTDEGCLIEILASRSNEEIKAINQVYKTEYKKSLEDSISGDTSGHFRRLLISLAQGNRDERETVDISLAKQDAQALYAAGESKLGTDESKFNAILCSRSKPHLRAVFHEYQQMCGRDIEKSIDREMSGDLESGMVAVVKCIKNTPAYFAERLYKAMKGAGTKDKTLIRIMVTRSEVDMLDIREEYFKKYGKSLYTDITGDTSGDYRKLLLKLCGGTD</sequence>
<dbReference type="SMART" id="SM00335">
    <property type="entry name" value="ANX"/>
    <property type="match status" value="4"/>
</dbReference>
<dbReference type="Gene3D" id="1.10.220.10">
    <property type="entry name" value="Annexin"/>
    <property type="match status" value="4"/>
</dbReference>
<dbReference type="FunFam" id="1.10.220.10:FF:000003">
    <property type="entry name" value="Annexin"/>
    <property type="match status" value="1"/>
</dbReference>
<dbReference type="PRINTS" id="PR00196">
    <property type="entry name" value="ANNEXIN"/>
</dbReference>
<gene>
    <name evidence="8" type="ORF">UPYG_G00326170</name>
</gene>
<dbReference type="FunFam" id="1.10.220.10:FF:000001">
    <property type="entry name" value="Annexin"/>
    <property type="match status" value="1"/>
</dbReference>
<dbReference type="InterPro" id="IPR018252">
    <property type="entry name" value="Annexin_repeat_CS"/>
</dbReference>
<dbReference type="PROSITE" id="PS00223">
    <property type="entry name" value="ANNEXIN_1"/>
    <property type="match status" value="3"/>
</dbReference>
<name>A0ABD0W5T3_UMBPY</name>
<evidence type="ECO:0000256" key="4">
    <source>
        <dbReference type="ARBA" id="ARBA00023216"/>
    </source>
</evidence>
<dbReference type="Pfam" id="PF00191">
    <property type="entry name" value="Annexin"/>
    <property type="match status" value="4"/>
</dbReference>
<evidence type="ECO:0000256" key="5">
    <source>
        <dbReference type="ARBA" id="ARBA00023302"/>
    </source>
</evidence>
<dbReference type="InterPro" id="IPR018502">
    <property type="entry name" value="Annexin_repeat"/>
</dbReference>
<reference evidence="8 9" key="1">
    <citation type="submission" date="2024-06" db="EMBL/GenBank/DDBJ databases">
        <authorList>
            <person name="Pan Q."/>
            <person name="Wen M."/>
            <person name="Jouanno E."/>
            <person name="Zahm M."/>
            <person name="Klopp C."/>
            <person name="Cabau C."/>
            <person name="Louis A."/>
            <person name="Berthelot C."/>
            <person name="Parey E."/>
            <person name="Roest Crollius H."/>
            <person name="Montfort J."/>
            <person name="Robinson-Rechavi M."/>
            <person name="Bouchez O."/>
            <person name="Lampietro C."/>
            <person name="Lopez Roques C."/>
            <person name="Donnadieu C."/>
            <person name="Postlethwait J."/>
            <person name="Bobe J."/>
            <person name="Verreycken H."/>
            <person name="Guiguen Y."/>
        </authorList>
    </citation>
    <scope>NUCLEOTIDE SEQUENCE [LARGE SCALE GENOMIC DNA]</scope>
    <source>
        <strain evidence="8">Up_M1</strain>
        <tissue evidence="8">Testis</tissue>
    </source>
</reference>
<evidence type="ECO:0000256" key="2">
    <source>
        <dbReference type="ARBA" id="ARBA00022737"/>
    </source>
</evidence>
<evidence type="ECO:0000256" key="1">
    <source>
        <dbReference type="ARBA" id="ARBA00007831"/>
    </source>
</evidence>
<dbReference type="InterPro" id="IPR002392">
    <property type="entry name" value="ANX5"/>
</dbReference>
<keyword evidence="4 6" id="KW-0041">Annexin</keyword>
<feature type="region of interest" description="Disordered" evidence="7">
    <location>
        <begin position="113"/>
        <end position="212"/>
    </location>
</feature>
<dbReference type="GO" id="GO:0005544">
    <property type="term" value="F:calcium-dependent phospholipid binding"/>
    <property type="evidence" value="ECO:0007669"/>
    <property type="project" value="UniProtKB-KW"/>
</dbReference>
<feature type="compositionally biased region" description="Pro residues" evidence="7">
    <location>
        <begin position="164"/>
        <end position="183"/>
    </location>
</feature>
<feature type="compositionally biased region" description="Low complexity" evidence="7">
    <location>
        <begin position="113"/>
        <end position="142"/>
    </location>
</feature>
<comment type="caution">
    <text evidence="8">The sequence shown here is derived from an EMBL/GenBank/DDBJ whole genome shotgun (WGS) entry which is preliminary data.</text>
</comment>
<keyword evidence="5 6" id="KW-0111">Calcium/phospholipid-binding</keyword>
<proteinExistence type="inferred from homology"/>
<evidence type="ECO:0000313" key="8">
    <source>
        <dbReference type="EMBL" id="KAL0964593.1"/>
    </source>
</evidence>
<keyword evidence="3 6" id="KW-0106">Calcium</keyword>
<dbReference type="InterPro" id="IPR001464">
    <property type="entry name" value="Annexin"/>
</dbReference>
<feature type="compositionally biased region" description="Pro residues" evidence="7">
    <location>
        <begin position="193"/>
        <end position="209"/>
    </location>
</feature>
<dbReference type="AlphaFoldDB" id="A0ABD0W5T3"/>
<dbReference type="Proteomes" id="UP001557470">
    <property type="component" value="Unassembled WGS sequence"/>
</dbReference>
<feature type="compositionally biased region" description="Low complexity" evidence="7">
    <location>
        <begin position="1"/>
        <end position="62"/>
    </location>
</feature>
<dbReference type="PRINTS" id="PR00201">
    <property type="entry name" value="ANNEXINV"/>
</dbReference>
<dbReference type="FunFam" id="1.10.220.10:FF:000002">
    <property type="entry name" value="Annexin"/>
    <property type="match status" value="1"/>
</dbReference>
<evidence type="ECO:0000313" key="9">
    <source>
        <dbReference type="Proteomes" id="UP001557470"/>
    </source>
</evidence>
<dbReference type="EMBL" id="JAGEUA010000010">
    <property type="protein sequence ID" value="KAL0964593.1"/>
    <property type="molecule type" value="Genomic_DNA"/>
</dbReference>
<dbReference type="InterPro" id="IPR037104">
    <property type="entry name" value="Annexin_sf"/>
</dbReference>
<dbReference type="SUPFAM" id="SSF47874">
    <property type="entry name" value="Annexin"/>
    <property type="match status" value="1"/>
</dbReference>
<keyword evidence="2 6" id="KW-0677">Repeat</keyword>
<feature type="region of interest" description="Disordered" evidence="7">
    <location>
        <begin position="1"/>
        <end position="79"/>
    </location>
</feature>
<keyword evidence="9" id="KW-1185">Reference proteome</keyword>
<organism evidence="8 9">
    <name type="scientific">Umbra pygmaea</name>
    <name type="common">Eastern mudminnow</name>
    <dbReference type="NCBI Taxonomy" id="75934"/>
    <lineage>
        <taxon>Eukaryota</taxon>
        <taxon>Metazoa</taxon>
        <taxon>Chordata</taxon>
        <taxon>Craniata</taxon>
        <taxon>Vertebrata</taxon>
        <taxon>Euteleostomi</taxon>
        <taxon>Actinopterygii</taxon>
        <taxon>Neopterygii</taxon>
        <taxon>Teleostei</taxon>
        <taxon>Protacanthopterygii</taxon>
        <taxon>Esociformes</taxon>
        <taxon>Umbridae</taxon>
        <taxon>Umbra</taxon>
    </lineage>
</organism>
<evidence type="ECO:0000256" key="7">
    <source>
        <dbReference type="SAM" id="MobiDB-lite"/>
    </source>
</evidence>
<dbReference type="PANTHER" id="PTHR10502">
    <property type="entry name" value="ANNEXIN"/>
    <property type="match status" value="1"/>
</dbReference>
<accession>A0ABD0W5T3</accession>
<comment type="similarity">
    <text evidence="1 6">Belongs to the annexin family.</text>
</comment>
<dbReference type="PROSITE" id="PS51897">
    <property type="entry name" value="ANNEXIN_2"/>
    <property type="match status" value="4"/>
</dbReference>
<dbReference type="FunFam" id="1.10.220.10:FF:000004">
    <property type="entry name" value="Annexin"/>
    <property type="match status" value="1"/>
</dbReference>
<dbReference type="PANTHER" id="PTHR10502:SF29">
    <property type="entry name" value="ANNEXIN A11"/>
    <property type="match status" value="1"/>
</dbReference>
<evidence type="ECO:0000256" key="6">
    <source>
        <dbReference type="RuleBase" id="RU003540"/>
    </source>
</evidence>
<feature type="compositionally biased region" description="Pro residues" evidence="7">
    <location>
        <begin position="143"/>
        <end position="157"/>
    </location>
</feature>
<protein>
    <recommendedName>
        <fullName evidence="6">Annexin</fullName>
    </recommendedName>
</protein>
<comment type="domain">
    <text evidence="6">A pair of annexin repeats may form one binding site for calcium and phospholipid.</text>
</comment>
<evidence type="ECO:0000256" key="3">
    <source>
        <dbReference type="ARBA" id="ARBA00022837"/>
    </source>
</evidence>